<evidence type="ECO:0000313" key="3">
    <source>
        <dbReference type="Proteomes" id="UP000295722"/>
    </source>
</evidence>
<evidence type="ECO:0000313" key="2">
    <source>
        <dbReference type="EMBL" id="TDG21160.1"/>
    </source>
</evidence>
<organism evidence="2 3">
    <name type="scientific">Paraburkholderia silviterrae</name>
    <dbReference type="NCBI Taxonomy" id="2528715"/>
    <lineage>
        <taxon>Bacteria</taxon>
        <taxon>Pseudomonadati</taxon>
        <taxon>Pseudomonadota</taxon>
        <taxon>Betaproteobacteria</taxon>
        <taxon>Burkholderiales</taxon>
        <taxon>Burkholderiaceae</taxon>
        <taxon>Paraburkholderia</taxon>
    </lineage>
</organism>
<dbReference type="OrthoDB" id="8912983at2"/>
<dbReference type="Proteomes" id="UP000295722">
    <property type="component" value="Unassembled WGS sequence"/>
</dbReference>
<evidence type="ECO:0000259" key="1">
    <source>
        <dbReference type="Pfam" id="PF20008"/>
    </source>
</evidence>
<dbReference type="RefSeq" id="WP_133197070.1">
    <property type="nucleotide sequence ID" value="NZ_JBHUCW010000022.1"/>
</dbReference>
<gene>
    <name evidence="2" type="ORF">EYW47_22585</name>
</gene>
<accession>A0A4R5M6T9</accession>
<comment type="caution">
    <text evidence="2">The sequence shown here is derived from an EMBL/GenBank/DDBJ whole genome shotgun (WGS) entry which is preliminary data.</text>
</comment>
<dbReference type="EMBL" id="SMRP01000012">
    <property type="protein sequence ID" value="TDG21160.1"/>
    <property type="molecule type" value="Genomic_DNA"/>
</dbReference>
<dbReference type="AlphaFoldDB" id="A0A4R5M6T9"/>
<name>A0A4R5M6T9_9BURK</name>
<protein>
    <recommendedName>
        <fullName evidence="1">DUF6429 domain-containing protein</fullName>
    </recommendedName>
</protein>
<dbReference type="InterPro" id="IPR045489">
    <property type="entry name" value="DUF6429"/>
</dbReference>
<reference evidence="2 3" key="1">
    <citation type="submission" date="2019-03" db="EMBL/GenBank/DDBJ databases">
        <title>Paraburkholderia sp. 4M-K11, isolated from subtropical forest soil.</title>
        <authorList>
            <person name="Gao Z.-H."/>
            <person name="Qiu L.-H."/>
        </authorList>
    </citation>
    <scope>NUCLEOTIDE SEQUENCE [LARGE SCALE GENOMIC DNA]</scope>
    <source>
        <strain evidence="2 3">4M-K11</strain>
    </source>
</reference>
<sequence length="78" mass="8948">MDIDTAAVDDAVLALLYLTLHDDNRAWKSFEWNVMNRLFERGMIGDPVNKAKSVVLTDEGLRESERLFKQYFVRAGKG</sequence>
<keyword evidence="3" id="KW-1185">Reference proteome</keyword>
<proteinExistence type="predicted"/>
<feature type="domain" description="DUF6429" evidence="1">
    <location>
        <begin position="4"/>
        <end position="73"/>
    </location>
</feature>
<dbReference type="Pfam" id="PF20008">
    <property type="entry name" value="DUF6429"/>
    <property type="match status" value="1"/>
</dbReference>